<sequence length="494" mass="54757">MTKNPERVREMKKAELIFIPLPGTSHLLPILELAKRLIDRDDRISIAVLLIKLPFGGNHAINTKSHTADTNSRIRFIDVPQVDPPPMQLLMTSPETYFSLFTDKNTPHVRKIVEDIVSSHSHSDSNDSVRVTGLVIDVGFLRMMDVAIQLALPCYIFFASNIGNLSLMSYLSTRHADADQISTVEFQSFLDSELVTLPGFVNPVPVSVMPSGFFNKDGYTIFVQVAHRLKNVNGIIVNTFSELESYALNSFSRGGSNPPLYTVGPLLDLQVHQANHDNSDKSQKILKWLDDQPESSVVFLCFGMGGTFGPEQVKEIATGLEKSEYRFLWTLRVSDLHQSTDSDDGYDPDLFPGGFLERIGGRGMICRWAPQVKVLQHKAIGGFVSHCGWNSILESLCCGVPIVTWPLYAEQKFNAFMMAKELGLAAAIESGSGKDNGGLMAAEEIAKAVRNVMDGDQRDEIRKKTMEMAEISRKSLMEGGSSFVSIGKFIDLNF</sequence>
<dbReference type="FunFam" id="3.40.50.2000:FF:000056">
    <property type="entry name" value="Glycosyltransferase"/>
    <property type="match status" value="1"/>
</dbReference>
<accession>A0AAD9TTG8</accession>
<comment type="caution">
    <text evidence="5">The sequence shown here is derived from an EMBL/GenBank/DDBJ whole genome shotgun (WGS) entry which is preliminary data.</text>
</comment>
<evidence type="ECO:0000256" key="4">
    <source>
        <dbReference type="RuleBase" id="RU362057"/>
    </source>
</evidence>
<evidence type="ECO:0000313" key="5">
    <source>
        <dbReference type="EMBL" id="KAK2641425.1"/>
    </source>
</evidence>
<dbReference type="Proteomes" id="UP001280121">
    <property type="component" value="Unassembled WGS sequence"/>
</dbReference>
<proteinExistence type="inferred from homology"/>
<dbReference type="InterPro" id="IPR035595">
    <property type="entry name" value="UDP_glycos_trans_CS"/>
</dbReference>
<reference evidence="5" key="1">
    <citation type="journal article" date="2023" name="Plant J.">
        <title>Genome sequences and population genomics provide insights into the demographic history, inbreeding, and mutation load of two 'living fossil' tree species of Dipteronia.</title>
        <authorList>
            <person name="Feng Y."/>
            <person name="Comes H.P."/>
            <person name="Chen J."/>
            <person name="Zhu S."/>
            <person name="Lu R."/>
            <person name="Zhang X."/>
            <person name="Li P."/>
            <person name="Qiu J."/>
            <person name="Olsen K.M."/>
            <person name="Qiu Y."/>
        </authorList>
    </citation>
    <scope>NUCLEOTIDE SEQUENCE</scope>
    <source>
        <strain evidence="5">KIB01</strain>
    </source>
</reference>
<organism evidence="5 6">
    <name type="scientific">Dipteronia dyeriana</name>
    <dbReference type="NCBI Taxonomy" id="168575"/>
    <lineage>
        <taxon>Eukaryota</taxon>
        <taxon>Viridiplantae</taxon>
        <taxon>Streptophyta</taxon>
        <taxon>Embryophyta</taxon>
        <taxon>Tracheophyta</taxon>
        <taxon>Spermatophyta</taxon>
        <taxon>Magnoliopsida</taxon>
        <taxon>eudicotyledons</taxon>
        <taxon>Gunneridae</taxon>
        <taxon>Pentapetalae</taxon>
        <taxon>rosids</taxon>
        <taxon>malvids</taxon>
        <taxon>Sapindales</taxon>
        <taxon>Sapindaceae</taxon>
        <taxon>Hippocastanoideae</taxon>
        <taxon>Acereae</taxon>
        <taxon>Dipteronia</taxon>
    </lineage>
</organism>
<evidence type="ECO:0000256" key="2">
    <source>
        <dbReference type="ARBA" id="ARBA00022679"/>
    </source>
</evidence>
<dbReference type="PROSITE" id="PS00375">
    <property type="entry name" value="UDPGT"/>
    <property type="match status" value="1"/>
</dbReference>
<dbReference type="EC" id="2.4.1.-" evidence="4"/>
<dbReference type="AlphaFoldDB" id="A0AAD9TTG8"/>
<protein>
    <recommendedName>
        <fullName evidence="4">Glycosyltransferase</fullName>
        <ecNumber evidence="4">2.4.1.-</ecNumber>
    </recommendedName>
</protein>
<dbReference type="EMBL" id="JANJYI010000007">
    <property type="protein sequence ID" value="KAK2641425.1"/>
    <property type="molecule type" value="Genomic_DNA"/>
</dbReference>
<gene>
    <name evidence="5" type="ORF">Ddye_023188</name>
</gene>
<dbReference type="Gene3D" id="3.40.50.2000">
    <property type="entry name" value="Glycogen Phosphorylase B"/>
    <property type="match status" value="2"/>
</dbReference>
<dbReference type="InterPro" id="IPR050481">
    <property type="entry name" value="UDP-glycosyltransf_plant"/>
</dbReference>
<dbReference type="SUPFAM" id="SSF53756">
    <property type="entry name" value="UDP-Glycosyltransferase/glycogen phosphorylase"/>
    <property type="match status" value="1"/>
</dbReference>
<keyword evidence="6" id="KW-1185">Reference proteome</keyword>
<evidence type="ECO:0000313" key="6">
    <source>
        <dbReference type="Proteomes" id="UP001280121"/>
    </source>
</evidence>
<comment type="similarity">
    <text evidence="1 3">Belongs to the UDP-glycosyltransferase family.</text>
</comment>
<dbReference type="Pfam" id="PF00201">
    <property type="entry name" value="UDPGT"/>
    <property type="match status" value="1"/>
</dbReference>
<dbReference type="InterPro" id="IPR002213">
    <property type="entry name" value="UDP_glucos_trans"/>
</dbReference>
<dbReference type="PANTHER" id="PTHR48048:SF94">
    <property type="entry name" value="GLYCOSYLTRANSFERASE"/>
    <property type="match status" value="1"/>
</dbReference>
<keyword evidence="3" id="KW-0328">Glycosyltransferase</keyword>
<evidence type="ECO:0000256" key="3">
    <source>
        <dbReference type="RuleBase" id="RU003718"/>
    </source>
</evidence>
<dbReference type="GO" id="GO:0035251">
    <property type="term" value="F:UDP-glucosyltransferase activity"/>
    <property type="evidence" value="ECO:0007669"/>
    <property type="project" value="InterPro"/>
</dbReference>
<name>A0AAD9TTG8_9ROSI</name>
<dbReference type="PANTHER" id="PTHR48048">
    <property type="entry name" value="GLYCOSYLTRANSFERASE"/>
    <property type="match status" value="1"/>
</dbReference>
<keyword evidence="2 3" id="KW-0808">Transferase</keyword>
<evidence type="ECO:0000256" key="1">
    <source>
        <dbReference type="ARBA" id="ARBA00009995"/>
    </source>
</evidence>
<dbReference type="CDD" id="cd03784">
    <property type="entry name" value="GT1_Gtf-like"/>
    <property type="match status" value="1"/>
</dbReference>